<sequence>MQPNTAFRNAIVAALGGFLFGFDTAVISGVEKSIQQLWHLDDFWHGFTVASALVGTVIGSLVGGLPAERYGRKKVLQWIGLLYLVTSLFTALTTTWELFVLFRFLGGIGVGASSVVGPMYISEISPAHRRGRLVALFQFNIVTGILIAFLSNYLLFGVGEEAWRWMLGVQAIPSLLYFILVFFVPESPRWLIKHNRKIEAEKVLYSIGEPDAKAASLRIEDSLHSEAGLAKESLFNGQYNKPILFVVALAMFNQLSGINAIMYYAPRIFEMTGLAKDTALLQAVSIGVTNMIFTLLAISVIDRYGRKTLLIIGSFGMVISLGLVAWSFYTKDFGGYAVMFYLVAFIAFFAFSQGAVIWVFMSEIFPNSVRAKGQTLGSFTHWIMAVIISWAFPLIAESSDLGGFYSFLLFALMMFLHGVFVWRVLPETKGKSLEGIQQELHIH</sequence>
<keyword evidence="4 8" id="KW-0812">Transmembrane</keyword>
<feature type="transmembrane region" description="Helical" evidence="8">
    <location>
        <begin position="75"/>
        <end position="94"/>
    </location>
</feature>
<feature type="transmembrane region" description="Helical" evidence="8">
    <location>
        <begin position="243"/>
        <end position="265"/>
    </location>
</feature>
<feature type="transmembrane region" description="Helical" evidence="8">
    <location>
        <begin position="162"/>
        <end position="184"/>
    </location>
</feature>
<feature type="transmembrane region" description="Helical" evidence="8">
    <location>
        <begin position="100"/>
        <end position="121"/>
    </location>
</feature>
<dbReference type="PRINTS" id="PR00171">
    <property type="entry name" value="SUGRTRNSPORT"/>
</dbReference>
<feature type="domain" description="Major facilitator superfamily (MFS) profile" evidence="9">
    <location>
        <begin position="9"/>
        <end position="429"/>
    </location>
</feature>
<feature type="transmembrane region" description="Helical" evidence="8">
    <location>
        <begin position="373"/>
        <end position="392"/>
    </location>
</feature>
<feature type="transmembrane region" description="Helical" evidence="8">
    <location>
        <begin position="133"/>
        <end position="156"/>
    </location>
</feature>
<dbReference type="EMBL" id="JAHESD010000006">
    <property type="protein sequence ID" value="MBT1702516.1"/>
    <property type="molecule type" value="Genomic_DNA"/>
</dbReference>
<evidence type="ECO:0000256" key="5">
    <source>
        <dbReference type="ARBA" id="ARBA00022989"/>
    </source>
</evidence>
<evidence type="ECO:0000313" key="10">
    <source>
        <dbReference type="EMBL" id="MBT1702516.1"/>
    </source>
</evidence>
<dbReference type="PROSITE" id="PS00216">
    <property type="entry name" value="SUGAR_TRANSPORT_1"/>
    <property type="match status" value="1"/>
</dbReference>
<comment type="similarity">
    <text evidence="2 7">Belongs to the major facilitator superfamily. Sugar transporter (TC 2.A.1.1) family.</text>
</comment>
<feature type="transmembrane region" description="Helical" evidence="8">
    <location>
        <begin position="280"/>
        <end position="301"/>
    </location>
</feature>
<dbReference type="NCBIfam" id="TIGR00879">
    <property type="entry name" value="SP"/>
    <property type="match status" value="1"/>
</dbReference>
<dbReference type="Pfam" id="PF00083">
    <property type="entry name" value="Sugar_tr"/>
    <property type="match status" value="1"/>
</dbReference>
<dbReference type="InterPro" id="IPR003663">
    <property type="entry name" value="Sugar/inositol_transpt"/>
</dbReference>
<reference evidence="10 11" key="1">
    <citation type="submission" date="2021-05" db="EMBL/GenBank/DDBJ databases">
        <title>A Polyphasic approach of four new species of the genus Ohtaekwangia: Ohtaekwangia histidinii sp. nov., Ohtaekwangia cretensis sp. nov., Ohtaekwangia indiensis sp. nov., Ohtaekwangia reichenbachii sp. nov. from diverse environment.</title>
        <authorList>
            <person name="Octaviana S."/>
        </authorList>
    </citation>
    <scope>NUCLEOTIDE SEQUENCE [LARGE SCALE GENOMIC DNA]</scope>
    <source>
        <strain evidence="10 11">PWU20</strain>
    </source>
</reference>
<comment type="caution">
    <text evidence="10">The sequence shown here is derived from an EMBL/GenBank/DDBJ whole genome shotgun (WGS) entry which is preliminary data.</text>
</comment>
<evidence type="ECO:0000256" key="2">
    <source>
        <dbReference type="ARBA" id="ARBA00010992"/>
    </source>
</evidence>
<dbReference type="InterPro" id="IPR050820">
    <property type="entry name" value="MFS_Sugar_Transporter"/>
</dbReference>
<dbReference type="InterPro" id="IPR020846">
    <property type="entry name" value="MFS_dom"/>
</dbReference>
<dbReference type="PANTHER" id="PTHR48023:SF4">
    <property type="entry name" value="D-XYLOSE-PROTON SYMPORTER-LIKE 2"/>
    <property type="match status" value="1"/>
</dbReference>
<dbReference type="InterPro" id="IPR005829">
    <property type="entry name" value="Sugar_transporter_CS"/>
</dbReference>
<dbReference type="Proteomes" id="UP000772618">
    <property type="component" value="Unassembled WGS sequence"/>
</dbReference>
<evidence type="ECO:0000256" key="8">
    <source>
        <dbReference type="SAM" id="Phobius"/>
    </source>
</evidence>
<dbReference type="InterPro" id="IPR036259">
    <property type="entry name" value="MFS_trans_sf"/>
</dbReference>
<evidence type="ECO:0000256" key="3">
    <source>
        <dbReference type="ARBA" id="ARBA00022448"/>
    </source>
</evidence>
<feature type="transmembrane region" description="Helical" evidence="8">
    <location>
        <begin position="335"/>
        <end position="361"/>
    </location>
</feature>
<dbReference type="PANTHER" id="PTHR48023">
    <property type="entry name" value="D-XYLOSE-PROTON SYMPORTER-LIKE 2"/>
    <property type="match status" value="1"/>
</dbReference>
<feature type="transmembrane region" description="Helical" evidence="8">
    <location>
        <begin position="308"/>
        <end position="329"/>
    </location>
</feature>
<evidence type="ECO:0000313" key="11">
    <source>
        <dbReference type="Proteomes" id="UP000772618"/>
    </source>
</evidence>
<organism evidence="10 11">
    <name type="scientific">Chryseosolibacter indicus</name>
    <dbReference type="NCBI Taxonomy" id="2782351"/>
    <lineage>
        <taxon>Bacteria</taxon>
        <taxon>Pseudomonadati</taxon>
        <taxon>Bacteroidota</taxon>
        <taxon>Cytophagia</taxon>
        <taxon>Cytophagales</taxon>
        <taxon>Chryseotaleaceae</taxon>
        <taxon>Chryseosolibacter</taxon>
    </lineage>
</organism>
<gene>
    <name evidence="10" type="ORF">KK060_04445</name>
</gene>
<evidence type="ECO:0000256" key="1">
    <source>
        <dbReference type="ARBA" id="ARBA00004141"/>
    </source>
</evidence>
<protein>
    <submittedName>
        <fullName evidence="10">Sugar porter family MFS transporter</fullName>
    </submittedName>
</protein>
<feature type="transmembrane region" description="Helical" evidence="8">
    <location>
        <begin position="404"/>
        <end position="425"/>
    </location>
</feature>
<feature type="transmembrane region" description="Helical" evidence="8">
    <location>
        <begin position="44"/>
        <end position="63"/>
    </location>
</feature>
<comment type="subcellular location">
    <subcellularLocation>
        <location evidence="1">Membrane</location>
        <topology evidence="1">Multi-pass membrane protein</topology>
    </subcellularLocation>
</comment>
<name>A0ABS5VMB4_9BACT</name>
<proteinExistence type="inferred from homology"/>
<dbReference type="PROSITE" id="PS00217">
    <property type="entry name" value="SUGAR_TRANSPORT_2"/>
    <property type="match status" value="1"/>
</dbReference>
<dbReference type="InterPro" id="IPR005828">
    <property type="entry name" value="MFS_sugar_transport-like"/>
</dbReference>
<evidence type="ECO:0000259" key="9">
    <source>
        <dbReference type="PROSITE" id="PS50850"/>
    </source>
</evidence>
<keyword evidence="5 8" id="KW-1133">Transmembrane helix</keyword>
<keyword evidence="11" id="KW-1185">Reference proteome</keyword>
<evidence type="ECO:0000256" key="6">
    <source>
        <dbReference type="ARBA" id="ARBA00023136"/>
    </source>
</evidence>
<keyword evidence="6 8" id="KW-0472">Membrane</keyword>
<dbReference type="Gene3D" id="1.20.1250.20">
    <property type="entry name" value="MFS general substrate transporter like domains"/>
    <property type="match status" value="2"/>
</dbReference>
<keyword evidence="3 7" id="KW-0813">Transport</keyword>
<accession>A0ABS5VMB4</accession>
<evidence type="ECO:0000256" key="7">
    <source>
        <dbReference type="RuleBase" id="RU003346"/>
    </source>
</evidence>
<evidence type="ECO:0000256" key="4">
    <source>
        <dbReference type="ARBA" id="ARBA00022692"/>
    </source>
</evidence>
<dbReference type="PROSITE" id="PS50850">
    <property type="entry name" value="MFS"/>
    <property type="match status" value="1"/>
</dbReference>
<dbReference type="SUPFAM" id="SSF103473">
    <property type="entry name" value="MFS general substrate transporter"/>
    <property type="match status" value="1"/>
</dbReference>